<gene>
    <name evidence="3" type="ORF">CUC44_05615</name>
</gene>
<keyword evidence="4" id="KW-1185">Reference proteome</keyword>
<comment type="caution">
    <text evidence="3">The sequence shown here is derived from an EMBL/GenBank/DDBJ whole genome shotgun (WGS) entry which is preliminary data.</text>
</comment>
<evidence type="ECO:0000313" key="4">
    <source>
        <dbReference type="Proteomes" id="UP000232060"/>
    </source>
</evidence>
<dbReference type="InterPro" id="IPR051267">
    <property type="entry name" value="STEAP_metalloreductase"/>
</dbReference>
<dbReference type="Proteomes" id="UP000232060">
    <property type="component" value="Unassembled WGS sequence"/>
</dbReference>
<dbReference type="SUPFAM" id="SSF51735">
    <property type="entry name" value="NAD(P)-binding Rossmann-fold domains"/>
    <property type="match status" value="1"/>
</dbReference>
<accession>A0A2M8HC80</accession>
<organism evidence="3 4">
    <name type="scientific">Aeromonas lusitana</name>
    <dbReference type="NCBI Taxonomy" id="931529"/>
    <lineage>
        <taxon>Bacteria</taxon>
        <taxon>Pseudomonadati</taxon>
        <taxon>Pseudomonadota</taxon>
        <taxon>Gammaproteobacteria</taxon>
        <taxon>Aeromonadales</taxon>
        <taxon>Aeromonadaceae</taxon>
        <taxon>Aeromonas</taxon>
    </lineage>
</organism>
<dbReference type="InterPro" id="IPR028939">
    <property type="entry name" value="P5C_Rdtase_cat_N"/>
</dbReference>
<dbReference type="InterPro" id="IPR036291">
    <property type="entry name" value="NAD(P)-bd_dom_sf"/>
</dbReference>
<evidence type="ECO:0000259" key="2">
    <source>
        <dbReference type="Pfam" id="PF03807"/>
    </source>
</evidence>
<protein>
    <submittedName>
        <fullName evidence="3">NADP oxidoreductase</fullName>
    </submittedName>
</protein>
<dbReference type="OrthoDB" id="1523398at2"/>
<proteinExistence type="predicted"/>
<dbReference type="EMBL" id="PGCP01000005">
    <property type="protein sequence ID" value="PJC94174.1"/>
    <property type="molecule type" value="Genomic_DNA"/>
</dbReference>
<dbReference type="PANTHER" id="PTHR14239">
    <property type="entry name" value="DUDULIN-RELATED"/>
    <property type="match status" value="1"/>
</dbReference>
<sequence length="207" mass="22255">MKIGIIGAGVVGRAIGKLATRVGHQVMLSNSRDPKSLFSLPYAIGCQVGSVDEAVAFGDIVIVAIPLFAYRSVPVASLAGKIVIDVNNYYPDRDGRIAELDEQLTTTSELLAHHLPSARVVKAFNAITMTDLETDGLPANAIDRRALPIAGDDEESKATVAALLDEFGFDVVDTGPLSEGWRFERGRPTYCVRLNIKELTAMLTDIV</sequence>
<name>A0A2M8HC80_9GAMM</name>
<dbReference type="Pfam" id="PF03807">
    <property type="entry name" value="F420_oxidored"/>
    <property type="match status" value="1"/>
</dbReference>
<feature type="domain" description="Pyrroline-5-carboxylate reductase catalytic N-terminal" evidence="2">
    <location>
        <begin position="2"/>
        <end position="89"/>
    </location>
</feature>
<keyword evidence="1" id="KW-0560">Oxidoreductase</keyword>
<dbReference type="AlphaFoldDB" id="A0A2M8HC80"/>
<evidence type="ECO:0000313" key="3">
    <source>
        <dbReference type="EMBL" id="PJC94174.1"/>
    </source>
</evidence>
<dbReference type="Gene3D" id="3.40.50.720">
    <property type="entry name" value="NAD(P)-binding Rossmann-like Domain"/>
    <property type="match status" value="1"/>
</dbReference>
<reference evidence="3 4" key="1">
    <citation type="submission" date="2017-11" db="EMBL/GenBank/DDBJ databases">
        <title>Draft genome sequence of environmental isolate Aeromonas lusitania sp. nov. MDC 2473.</title>
        <authorList>
            <person name="Colston S.M."/>
            <person name="Navarro A."/>
            <person name="Martinez-Murcia A.J."/>
            <person name="Graf J."/>
        </authorList>
    </citation>
    <scope>NUCLEOTIDE SEQUENCE [LARGE SCALE GENOMIC DNA]</scope>
    <source>
        <strain evidence="3 4">MDC 2473</strain>
    </source>
</reference>
<dbReference type="GO" id="GO:0016491">
    <property type="term" value="F:oxidoreductase activity"/>
    <property type="evidence" value="ECO:0007669"/>
    <property type="project" value="UniProtKB-KW"/>
</dbReference>
<evidence type="ECO:0000256" key="1">
    <source>
        <dbReference type="ARBA" id="ARBA00023002"/>
    </source>
</evidence>